<name>A0ABQ9DZC7_9PASS</name>
<evidence type="ECO:0000313" key="2">
    <source>
        <dbReference type="Proteomes" id="UP001145742"/>
    </source>
</evidence>
<organism evidence="1 2">
    <name type="scientific">Willisornis vidua</name>
    <name type="common">Xingu scale-backed antbird</name>
    <dbReference type="NCBI Taxonomy" id="1566151"/>
    <lineage>
        <taxon>Eukaryota</taxon>
        <taxon>Metazoa</taxon>
        <taxon>Chordata</taxon>
        <taxon>Craniata</taxon>
        <taxon>Vertebrata</taxon>
        <taxon>Euteleostomi</taxon>
        <taxon>Archelosauria</taxon>
        <taxon>Archosauria</taxon>
        <taxon>Dinosauria</taxon>
        <taxon>Saurischia</taxon>
        <taxon>Theropoda</taxon>
        <taxon>Coelurosauria</taxon>
        <taxon>Aves</taxon>
        <taxon>Neognathae</taxon>
        <taxon>Neoaves</taxon>
        <taxon>Telluraves</taxon>
        <taxon>Australaves</taxon>
        <taxon>Passeriformes</taxon>
        <taxon>Thamnophilidae</taxon>
        <taxon>Willisornis</taxon>
    </lineage>
</organism>
<gene>
    <name evidence="1" type="ORF">WISP_05323</name>
</gene>
<reference evidence="1" key="1">
    <citation type="submission" date="2019-10" db="EMBL/GenBank/DDBJ databases">
        <authorList>
            <person name="Soares A.E.R."/>
            <person name="Aleixo A."/>
            <person name="Schneider P."/>
            <person name="Miyaki C.Y."/>
            <person name="Schneider M.P."/>
            <person name="Mello C."/>
            <person name="Vasconcelos A.T.R."/>
        </authorList>
    </citation>
    <scope>NUCLEOTIDE SEQUENCE</scope>
    <source>
        <tissue evidence="1">Muscle</tissue>
    </source>
</reference>
<dbReference type="EMBL" id="WHWB01031897">
    <property type="protein sequence ID" value="KAJ7427615.1"/>
    <property type="molecule type" value="Genomic_DNA"/>
</dbReference>
<comment type="caution">
    <text evidence="1">The sequence shown here is derived from an EMBL/GenBank/DDBJ whole genome shotgun (WGS) entry which is preliminary data.</text>
</comment>
<accession>A0ABQ9DZC7</accession>
<proteinExistence type="predicted"/>
<keyword evidence="2" id="KW-1185">Reference proteome</keyword>
<sequence>MRFNKTKCLQFGHNNPMQCYRLGTEWLESGSAEKDLRMLLDMTQQCAQVAMKISSGMLQDGEGSTCGVMIEKGKQAVRCDCLWPLSAVQLGVGASSEEFCISTGFGDLTSPYL</sequence>
<protein>
    <submittedName>
        <fullName evidence="1">Uncharacterized protein</fullName>
    </submittedName>
</protein>
<evidence type="ECO:0000313" key="1">
    <source>
        <dbReference type="EMBL" id="KAJ7427615.1"/>
    </source>
</evidence>
<dbReference type="Proteomes" id="UP001145742">
    <property type="component" value="Unassembled WGS sequence"/>
</dbReference>